<dbReference type="HOGENOM" id="CLU_2051177_0_0_1"/>
<gene>
    <name evidence="2" type="ORF">M422DRAFT_258303</name>
</gene>
<feature type="transmembrane region" description="Helical" evidence="1">
    <location>
        <begin position="20"/>
        <end position="38"/>
    </location>
</feature>
<evidence type="ECO:0000256" key="1">
    <source>
        <dbReference type="SAM" id="Phobius"/>
    </source>
</evidence>
<protein>
    <submittedName>
        <fullName evidence="2">Uncharacterized protein</fullName>
    </submittedName>
</protein>
<keyword evidence="1" id="KW-0812">Transmembrane</keyword>
<keyword evidence="1" id="KW-1133">Transmembrane helix</keyword>
<keyword evidence="1" id="KW-0472">Membrane</keyword>
<organism evidence="2 3">
    <name type="scientific">Sphaerobolus stellatus (strain SS14)</name>
    <dbReference type="NCBI Taxonomy" id="990650"/>
    <lineage>
        <taxon>Eukaryota</taxon>
        <taxon>Fungi</taxon>
        <taxon>Dikarya</taxon>
        <taxon>Basidiomycota</taxon>
        <taxon>Agaricomycotina</taxon>
        <taxon>Agaricomycetes</taxon>
        <taxon>Phallomycetidae</taxon>
        <taxon>Geastrales</taxon>
        <taxon>Sphaerobolaceae</taxon>
        <taxon>Sphaerobolus</taxon>
    </lineage>
</organism>
<evidence type="ECO:0000313" key="3">
    <source>
        <dbReference type="Proteomes" id="UP000054279"/>
    </source>
</evidence>
<proteinExistence type="predicted"/>
<sequence length="120" mass="13586">MSCQTHHRLSSIVPALSSNAAWLQIIISELLVSSYIYFRTSAVLGIRFGPGPLDVFSTRFNNGFTPNVTATVASESVNKDDLKERLLGLQQHYSADNTKFETGHRIHFRELNYLKIHLYC</sequence>
<dbReference type="AlphaFoldDB" id="A0A0C9VML3"/>
<dbReference type="EMBL" id="KN837156">
    <property type="protein sequence ID" value="KIJ38896.1"/>
    <property type="molecule type" value="Genomic_DNA"/>
</dbReference>
<evidence type="ECO:0000313" key="2">
    <source>
        <dbReference type="EMBL" id="KIJ38896.1"/>
    </source>
</evidence>
<keyword evidence="3" id="KW-1185">Reference proteome</keyword>
<reference evidence="2 3" key="1">
    <citation type="submission" date="2014-06" db="EMBL/GenBank/DDBJ databases">
        <title>Evolutionary Origins and Diversification of the Mycorrhizal Mutualists.</title>
        <authorList>
            <consortium name="DOE Joint Genome Institute"/>
            <consortium name="Mycorrhizal Genomics Consortium"/>
            <person name="Kohler A."/>
            <person name="Kuo A."/>
            <person name="Nagy L.G."/>
            <person name="Floudas D."/>
            <person name="Copeland A."/>
            <person name="Barry K.W."/>
            <person name="Cichocki N."/>
            <person name="Veneault-Fourrey C."/>
            <person name="LaButti K."/>
            <person name="Lindquist E.A."/>
            <person name="Lipzen A."/>
            <person name="Lundell T."/>
            <person name="Morin E."/>
            <person name="Murat C."/>
            <person name="Riley R."/>
            <person name="Ohm R."/>
            <person name="Sun H."/>
            <person name="Tunlid A."/>
            <person name="Henrissat B."/>
            <person name="Grigoriev I.V."/>
            <person name="Hibbett D.S."/>
            <person name="Martin F."/>
        </authorList>
    </citation>
    <scope>NUCLEOTIDE SEQUENCE [LARGE SCALE GENOMIC DNA]</scope>
    <source>
        <strain evidence="2 3">SS14</strain>
    </source>
</reference>
<name>A0A0C9VML3_SPHS4</name>
<accession>A0A0C9VML3</accession>
<dbReference type="Proteomes" id="UP000054279">
    <property type="component" value="Unassembled WGS sequence"/>
</dbReference>
<dbReference type="OrthoDB" id="3261851at2759"/>